<evidence type="ECO:0000256" key="1">
    <source>
        <dbReference type="ARBA" id="ARBA00023015"/>
    </source>
</evidence>
<evidence type="ECO:0000256" key="2">
    <source>
        <dbReference type="ARBA" id="ARBA00023125"/>
    </source>
</evidence>
<protein>
    <submittedName>
        <fullName evidence="6">LuxR family transcriptional regulator</fullName>
    </submittedName>
</protein>
<evidence type="ECO:0000313" key="6">
    <source>
        <dbReference type="EMBL" id="GAA3611385.1"/>
    </source>
</evidence>
<evidence type="ECO:0000259" key="5">
    <source>
        <dbReference type="PROSITE" id="PS50043"/>
    </source>
</evidence>
<dbReference type="SMART" id="SM00421">
    <property type="entry name" value="HTH_LUXR"/>
    <property type="match status" value="1"/>
</dbReference>
<gene>
    <name evidence="6" type="ORF">GCM10022236_11410</name>
</gene>
<name>A0ABP6ZPQ8_9ACTN</name>
<comment type="caution">
    <text evidence="6">The sequence shown here is derived from an EMBL/GenBank/DDBJ whole genome shotgun (WGS) entry which is preliminary data.</text>
</comment>
<keyword evidence="2" id="KW-0238">DNA-binding</keyword>
<dbReference type="InterPro" id="IPR059106">
    <property type="entry name" value="WHD_MalT"/>
</dbReference>
<dbReference type="Proteomes" id="UP001501490">
    <property type="component" value="Unassembled WGS sequence"/>
</dbReference>
<dbReference type="Gene3D" id="1.25.40.10">
    <property type="entry name" value="Tetratricopeptide repeat domain"/>
    <property type="match status" value="1"/>
</dbReference>
<organism evidence="6 7">
    <name type="scientific">Microlunatus ginsengisoli</name>
    <dbReference type="NCBI Taxonomy" id="363863"/>
    <lineage>
        <taxon>Bacteria</taxon>
        <taxon>Bacillati</taxon>
        <taxon>Actinomycetota</taxon>
        <taxon>Actinomycetes</taxon>
        <taxon>Propionibacteriales</taxon>
        <taxon>Propionibacteriaceae</taxon>
        <taxon>Microlunatus</taxon>
    </lineage>
</organism>
<dbReference type="PANTHER" id="PTHR44688:SF16">
    <property type="entry name" value="DNA-BINDING TRANSCRIPTIONAL ACTIVATOR DEVR_DOSR"/>
    <property type="match status" value="1"/>
</dbReference>
<dbReference type="InterPro" id="IPR036388">
    <property type="entry name" value="WH-like_DNA-bd_sf"/>
</dbReference>
<dbReference type="PRINTS" id="PR00038">
    <property type="entry name" value="HTHLUXR"/>
</dbReference>
<keyword evidence="1" id="KW-0805">Transcription regulation</keyword>
<dbReference type="PROSITE" id="PS50043">
    <property type="entry name" value="HTH_LUXR_2"/>
    <property type="match status" value="1"/>
</dbReference>
<dbReference type="InterPro" id="IPR016032">
    <property type="entry name" value="Sig_transdc_resp-reg_C-effctor"/>
</dbReference>
<accession>A0ABP6ZPQ8</accession>
<reference evidence="7" key="1">
    <citation type="journal article" date="2019" name="Int. J. Syst. Evol. Microbiol.">
        <title>The Global Catalogue of Microorganisms (GCM) 10K type strain sequencing project: providing services to taxonomists for standard genome sequencing and annotation.</title>
        <authorList>
            <consortium name="The Broad Institute Genomics Platform"/>
            <consortium name="The Broad Institute Genome Sequencing Center for Infectious Disease"/>
            <person name="Wu L."/>
            <person name="Ma J."/>
        </authorList>
    </citation>
    <scope>NUCLEOTIDE SEQUENCE [LARGE SCALE GENOMIC DNA]</scope>
    <source>
        <strain evidence="7">JCM 16929</strain>
    </source>
</reference>
<dbReference type="Pfam" id="PF25873">
    <property type="entry name" value="WHD_MalT"/>
    <property type="match status" value="1"/>
</dbReference>
<dbReference type="RefSeq" id="WP_344802259.1">
    <property type="nucleotide sequence ID" value="NZ_BAABAB010000007.1"/>
</dbReference>
<dbReference type="CDD" id="cd06170">
    <property type="entry name" value="LuxR_C_like"/>
    <property type="match status" value="1"/>
</dbReference>
<dbReference type="InterPro" id="IPR000792">
    <property type="entry name" value="Tscrpt_reg_LuxR_C"/>
</dbReference>
<dbReference type="SUPFAM" id="SSF52540">
    <property type="entry name" value="P-loop containing nucleoside triphosphate hydrolases"/>
    <property type="match status" value="1"/>
</dbReference>
<dbReference type="Pfam" id="PF00196">
    <property type="entry name" value="GerE"/>
    <property type="match status" value="1"/>
</dbReference>
<proteinExistence type="predicted"/>
<dbReference type="PANTHER" id="PTHR44688">
    <property type="entry name" value="DNA-BINDING TRANSCRIPTIONAL ACTIVATOR DEVR_DOSR"/>
    <property type="match status" value="1"/>
</dbReference>
<keyword evidence="3" id="KW-0804">Transcription</keyword>
<dbReference type="SUPFAM" id="SSF46894">
    <property type="entry name" value="C-terminal effector domain of the bipartite response regulators"/>
    <property type="match status" value="1"/>
</dbReference>
<keyword evidence="7" id="KW-1185">Reference proteome</keyword>
<sequence>MTDLLDTDLRNIDGPEIAGWPAVPPRLVARLDESVAASRLTVIGAPAGTGKAALVSCWLAGSGAEPIAWIDVASVGGPAGVPDALRRSPAADVPLGGGMRVVVLDDLPAGPPAELDDMLRALLAETAADVRLIVLGNRRPSFDLHGLGLAGGTLPITAAELALAEDEIADLLARSGVDAEPGTVRRVAEVSAGWAGGVRLAVRELRCAGSTQAALSETERTIADQLDAAVLRRLTAEALRLLTATSMVAAVTPELADAVLGDGHPGDPGPHEPSLTGGTAAATMASIDDTRGFVERSADGSLRCHPLLRRLLARRLAADPERARQAARRAARFCAARDDHDAALEILVQARDWAGAGHQLIETLAVPRLIATGHHPLLDRPDVADGIGAAEPLVLAAVALGRSWPETALRAIEIAEREPHRSHATVAERVSLALLKTVAARSRASVGSGIRHARQVLELLPALTVSQRDRAPELVPLVQSHLGAFALWSGAPERSAAAFQRGARGFGSRSAAVTGPAWPIAAADCLGQLAFVEAIAGELTTATRHASDVLTARPADGVERGVVHAQLATVWTHAARGELAQAVQRFESVSVRMSGLADGELHPGRAAALGLVGARLAAVTGDSRLSAHLGRLFRSAAGAGFFGDQLRLARAEAELDAGQPTRAIQLLADAPRVSAEIRALRCRAWLLLGDLSAAGTALRVRPGEPAALLTQLQLELLEARLAHATGDWDLRTALVERALRTAAREQLRTPLRWAKDWLHTVVASDRVLMNRYGSFVASIGTGSVGATSDAEPATRQAGSAAAPATPLTRREADILARLGTMSTNEEIAAQLYLSTNTIKTHLKSLYRKLDVARRSDAVRRGRALGLC</sequence>
<evidence type="ECO:0000313" key="7">
    <source>
        <dbReference type="Proteomes" id="UP001501490"/>
    </source>
</evidence>
<dbReference type="InterPro" id="IPR011990">
    <property type="entry name" value="TPR-like_helical_dom_sf"/>
</dbReference>
<evidence type="ECO:0000256" key="3">
    <source>
        <dbReference type="ARBA" id="ARBA00023163"/>
    </source>
</evidence>
<feature type="domain" description="HTH luxR-type" evidence="5">
    <location>
        <begin position="800"/>
        <end position="865"/>
    </location>
</feature>
<feature type="region of interest" description="Disordered" evidence="4">
    <location>
        <begin position="786"/>
        <end position="805"/>
    </location>
</feature>
<evidence type="ECO:0000256" key="4">
    <source>
        <dbReference type="SAM" id="MobiDB-lite"/>
    </source>
</evidence>
<dbReference type="Gene3D" id="1.10.10.10">
    <property type="entry name" value="Winged helix-like DNA-binding domain superfamily/Winged helix DNA-binding domain"/>
    <property type="match status" value="1"/>
</dbReference>
<dbReference type="EMBL" id="BAABAB010000007">
    <property type="protein sequence ID" value="GAA3611385.1"/>
    <property type="molecule type" value="Genomic_DNA"/>
</dbReference>
<dbReference type="InterPro" id="IPR027417">
    <property type="entry name" value="P-loop_NTPase"/>
</dbReference>